<dbReference type="InterPro" id="IPR000209">
    <property type="entry name" value="Peptidase_S8/S53_dom"/>
</dbReference>
<feature type="domain" description="Peptidase S8/S53" evidence="8">
    <location>
        <begin position="134"/>
        <end position="365"/>
    </location>
</feature>
<evidence type="ECO:0000256" key="3">
    <source>
        <dbReference type="ARBA" id="ARBA00022801"/>
    </source>
</evidence>
<evidence type="ECO:0000256" key="2">
    <source>
        <dbReference type="ARBA" id="ARBA00022670"/>
    </source>
</evidence>
<evidence type="ECO:0000256" key="6">
    <source>
        <dbReference type="RuleBase" id="RU003355"/>
    </source>
</evidence>
<evidence type="ECO:0000313" key="10">
    <source>
        <dbReference type="Proteomes" id="UP000582974"/>
    </source>
</evidence>
<keyword evidence="2 5" id="KW-0645">Protease</keyword>
<feature type="region of interest" description="Disordered" evidence="7">
    <location>
        <begin position="168"/>
        <end position="195"/>
    </location>
</feature>
<evidence type="ECO:0000256" key="7">
    <source>
        <dbReference type="SAM" id="MobiDB-lite"/>
    </source>
</evidence>
<gene>
    <name evidence="9" type="ORF">H0B56_09585</name>
</gene>
<dbReference type="Gene3D" id="3.40.50.200">
    <property type="entry name" value="Peptidase S8/S53 domain"/>
    <property type="match status" value="1"/>
</dbReference>
<dbReference type="AlphaFoldDB" id="A0A838AA15"/>
<feature type="active site" description="Charge relay system" evidence="5">
    <location>
        <position position="347"/>
    </location>
</feature>
<dbReference type="InterPro" id="IPR015500">
    <property type="entry name" value="Peptidase_S8_subtilisin-rel"/>
</dbReference>
<evidence type="ECO:0000256" key="5">
    <source>
        <dbReference type="PROSITE-ProRule" id="PRU01240"/>
    </source>
</evidence>
<dbReference type="PANTHER" id="PTHR43806">
    <property type="entry name" value="PEPTIDASE S8"/>
    <property type="match status" value="1"/>
</dbReference>
<evidence type="ECO:0000256" key="4">
    <source>
        <dbReference type="ARBA" id="ARBA00022825"/>
    </source>
</evidence>
<keyword evidence="4 5" id="KW-0720">Serine protease</keyword>
<dbReference type="EMBL" id="JACCKD010000003">
    <property type="protein sequence ID" value="MBA0125791.1"/>
    <property type="molecule type" value="Genomic_DNA"/>
</dbReference>
<dbReference type="Pfam" id="PF00082">
    <property type="entry name" value="Peptidase_S8"/>
    <property type="match status" value="1"/>
</dbReference>
<comment type="caution">
    <text evidence="9">The sequence shown here is derived from an EMBL/GenBank/DDBJ whole genome shotgun (WGS) entry which is preliminary data.</text>
</comment>
<evidence type="ECO:0000313" key="9">
    <source>
        <dbReference type="EMBL" id="MBA0125791.1"/>
    </source>
</evidence>
<evidence type="ECO:0000256" key="1">
    <source>
        <dbReference type="ARBA" id="ARBA00011073"/>
    </source>
</evidence>
<dbReference type="Proteomes" id="UP000582974">
    <property type="component" value="Unassembled WGS sequence"/>
</dbReference>
<dbReference type="InterPro" id="IPR036852">
    <property type="entry name" value="Peptidase_S8/S53_dom_sf"/>
</dbReference>
<dbReference type="InterPro" id="IPR023828">
    <property type="entry name" value="Peptidase_S8_Ser-AS"/>
</dbReference>
<keyword evidence="10" id="KW-1185">Reference proteome</keyword>
<feature type="active site" description="Charge relay system" evidence="5">
    <location>
        <position position="143"/>
    </location>
</feature>
<dbReference type="PROSITE" id="PS51892">
    <property type="entry name" value="SUBTILASE"/>
    <property type="match status" value="1"/>
</dbReference>
<name>A0A838AA15_9PSEU</name>
<protein>
    <submittedName>
        <fullName evidence="9">S8 family serine peptidase</fullName>
    </submittedName>
</protein>
<dbReference type="InterPro" id="IPR050131">
    <property type="entry name" value="Peptidase_S8_subtilisin-like"/>
</dbReference>
<dbReference type="PROSITE" id="PS00136">
    <property type="entry name" value="SUBTILASE_ASP"/>
    <property type="match status" value="1"/>
</dbReference>
<dbReference type="InterPro" id="IPR023827">
    <property type="entry name" value="Peptidase_S8_Asp-AS"/>
</dbReference>
<comment type="similarity">
    <text evidence="1 5 6">Belongs to the peptidase S8 family.</text>
</comment>
<dbReference type="GO" id="GO:0004252">
    <property type="term" value="F:serine-type endopeptidase activity"/>
    <property type="evidence" value="ECO:0007669"/>
    <property type="project" value="UniProtKB-UniRule"/>
</dbReference>
<dbReference type="PROSITE" id="PS00138">
    <property type="entry name" value="SUBTILASE_SER"/>
    <property type="match status" value="1"/>
</dbReference>
<dbReference type="SUPFAM" id="SSF52743">
    <property type="entry name" value="Subtilisin-like"/>
    <property type="match status" value="1"/>
</dbReference>
<accession>A0A838AA15</accession>
<dbReference type="GO" id="GO:0006508">
    <property type="term" value="P:proteolysis"/>
    <property type="evidence" value="ECO:0007669"/>
    <property type="project" value="UniProtKB-KW"/>
</dbReference>
<evidence type="ECO:0000259" key="8">
    <source>
        <dbReference type="Pfam" id="PF00082"/>
    </source>
</evidence>
<reference evidence="9 10" key="1">
    <citation type="submission" date="2020-07" db="EMBL/GenBank/DDBJ databases">
        <title>Genome of Haloechinothrix sp.</title>
        <authorList>
            <person name="Tang S.-K."/>
            <person name="Yang L."/>
            <person name="Zhu W.-Y."/>
        </authorList>
    </citation>
    <scope>NUCLEOTIDE SEQUENCE [LARGE SCALE GENOMIC DNA]</scope>
    <source>
        <strain evidence="9 10">YIM 98757</strain>
    </source>
</reference>
<dbReference type="PANTHER" id="PTHR43806:SF11">
    <property type="entry name" value="CEREVISIN-RELATED"/>
    <property type="match status" value="1"/>
</dbReference>
<proteinExistence type="inferred from homology"/>
<organism evidence="9 10">
    <name type="scientific">Haloechinothrix aidingensis</name>
    <dbReference type="NCBI Taxonomy" id="2752311"/>
    <lineage>
        <taxon>Bacteria</taxon>
        <taxon>Bacillati</taxon>
        <taxon>Actinomycetota</taxon>
        <taxon>Actinomycetes</taxon>
        <taxon>Pseudonocardiales</taxon>
        <taxon>Pseudonocardiaceae</taxon>
        <taxon>Haloechinothrix</taxon>
    </lineage>
</organism>
<feature type="active site" description="Charge relay system" evidence="5">
    <location>
        <position position="176"/>
    </location>
</feature>
<dbReference type="PRINTS" id="PR00723">
    <property type="entry name" value="SUBTILISIN"/>
</dbReference>
<keyword evidence="3 5" id="KW-0378">Hydrolase</keyword>
<sequence length="397" mass="40862">MVMTRHTNARHTGRYLVLLAEGAADAGARVLRDSAGIRTVNSADSGTTGMARLLAETDGLLLNDLELCVVRADPDQARALYDAVGLPGPIASCEPERIVHAIDSPAPVQPVPPTEETLTWGLRAVRAAGSTATGAGVRVAILDTGFDAEHPDYSGRTVERNSFVEEEEDAGDAHGHGTHVIGSACGPREPAEGPGYGVAHESEIYSGKVLDSQGAGTDGAILTGISWAVQHGCAVVSMSLGSPAEPGEPYSRAFEEAAVRAMNQGTLVIAAAGNESRRDSGVVAPVGHPANSPTIMAIGAVDREFAIAGFSSGTVGDVGQVDAVAPGVDIHSSWPMPERVNTISGTSMATPHVAGVAALLAEDTGARDWELWARLSQTARRLPLPSTDVAAGLVQAP</sequence>